<dbReference type="GO" id="GO:0004713">
    <property type="term" value="F:protein tyrosine kinase activity"/>
    <property type="evidence" value="ECO:0007669"/>
    <property type="project" value="TreeGrafter"/>
</dbReference>
<proteinExistence type="predicted"/>
<dbReference type="Gene3D" id="1.10.150.240">
    <property type="entry name" value="Putative phosphatase, domain 2"/>
    <property type="match status" value="1"/>
</dbReference>
<protein>
    <recommendedName>
        <fullName evidence="3">HAD family hydrolase</fullName>
    </recommendedName>
</protein>
<dbReference type="EMBL" id="MKVH01000024">
    <property type="protein sequence ID" value="OJX57157.1"/>
    <property type="molecule type" value="Genomic_DNA"/>
</dbReference>
<comment type="caution">
    <text evidence="1">The sequence shown here is derived from an EMBL/GenBank/DDBJ whole genome shotgun (WGS) entry which is preliminary data.</text>
</comment>
<dbReference type="InterPro" id="IPR023214">
    <property type="entry name" value="HAD_sf"/>
</dbReference>
<dbReference type="Proteomes" id="UP000184233">
    <property type="component" value="Unassembled WGS sequence"/>
</dbReference>
<evidence type="ECO:0000313" key="2">
    <source>
        <dbReference type="Proteomes" id="UP000184233"/>
    </source>
</evidence>
<dbReference type="Pfam" id="PF13419">
    <property type="entry name" value="HAD_2"/>
    <property type="match status" value="1"/>
</dbReference>
<dbReference type="GO" id="GO:0005829">
    <property type="term" value="C:cytosol"/>
    <property type="evidence" value="ECO:0007669"/>
    <property type="project" value="TreeGrafter"/>
</dbReference>
<sequence>MTPHAVLFDLDGTLVDSYRGIVNSLRMTSAEFGVTIPDDDPLRWCIGPSLWQSFARLLNSDDRTLLDAAVLRYRAIYRDGPMFDYDVYEGVVETLDRLVERNIICYVATSKAQIYARDIVASTPMAGHIREVYGCELDGTRVDKKELIAWVMEQEGLSASTIAMIGDRHHDIDGAHHNGVASIAVSYGYGSREELAHAGYLVDHPGQILDLFA</sequence>
<gene>
    <name evidence="1" type="ORF">BGO89_11690</name>
</gene>
<evidence type="ECO:0008006" key="3">
    <source>
        <dbReference type="Google" id="ProtNLM"/>
    </source>
</evidence>
<dbReference type="AlphaFoldDB" id="A0A1M3KXP3"/>
<dbReference type="InterPro" id="IPR023198">
    <property type="entry name" value="PGP-like_dom2"/>
</dbReference>
<evidence type="ECO:0000313" key="1">
    <source>
        <dbReference type="EMBL" id="OJX57157.1"/>
    </source>
</evidence>
<dbReference type="InterPro" id="IPR036412">
    <property type="entry name" value="HAD-like_sf"/>
</dbReference>
<dbReference type="Gene3D" id="3.40.50.1000">
    <property type="entry name" value="HAD superfamily/HAD-like"/>
    <property type="match status" value="1"/>
</dbReference>
<name>A0A1M3KXP3_9BACT</name>
<dbReference type="SFLD" id="SFLDS00003">
    <property type="entry name" value="Haloacid_Dehalogenase"/>
    <property type="match status" value="1"/>
</dbReference>
<reference evidence="1 2" key="1">
    <citation type="submission" date="2016-09" db="EMBL/GenBank/DDBJ databases">
        <title>Genome-resolved meta-omics ties microbial dynamics to process performance in biotechnology for thiocyanate degradation.</title>
        <authorList>
            <person name="Kantor R.S."/>
            <person name="Huddy R.J."/>
            <person name="Iyer R."/>
            <person name="Thomas B.C."/>
            <person name="Brown C.T."/>
            <person name="Anantharaman K."/>
            <person name="Tringe S."/>
            <person name="Hettich R.L."/>
            <person name="Harrison S.T."/>
            <person name="Banfield J.F."/>
        </authorList>
    </citation>
    <scope>NUCLEOTIDE SEQUENCE [LARGE SCALE GENOMIC DNA]</scope>
    <source>
        <strain evidence="1">59-99</strain>
    </source>
</reference>
<dbReference type="PANTHER" id="PTHR43434">
    <property type="entry name" value="PHOSPHOGLYCOLATE PHOSPHATASE"/>
    <property type="match status" value="1"/>
</dbReference>
<dbReference type="STRING" id="1895771.BGO89_11690"/>
<dbReference type="SFLD" id="SFLDG01129">
    <property type="entry name" value="C1.5:_HAD__Beta-PGM__Phosphata"/>
    <property type="match status" value="1"/>
</dbReference>
<dbReference type="SUPFAM" id="SSF56784">
    <property type="entry name" value="HAD-like"/>
    <property type="match status" value="1"/>
</dbReference>
<organism evidence="1 2">
    <name type="scientific">Candidatus Kapaibacterium thiocyanatum</name>
    <dbReference type="NCBI Taxonomy" id="1895771"/>
    <lineage>
        <taxon>Bacteria</taxon>
        <taxon>Pseudomonadati</taxon>
        <taxon>Candidatus Kapaibacteriota</taxon>
        <taxon>Candidatus Kapaibacteriia</taxon>
        <taxon>Candidatus Kapaibacteriales</taxon>
        <taxon>Candidatus Kapaibacteriaceae</taxon>
        <taxon>Candidatus Kapaibacterium</taxon>
    </lineage>
</organism>
<accession>A0A1M3KXP3</accession>
<dbReference type="PANTHER" id="PTHR43434:SF20">
    <property type="entry name" value="5'-NUCLEOTIDASE"/>
    <property type="match status" value="1"/>
</dbReference>
<dbReference type="InterPro" id="IPR041492">
    <property type="entry name" value="HAD_2"/>
</dbReference>
<dbReference type="InterPro" id="IPR050155">
    <property type="entry name" value="HAD-like_hydrolase_sf"/>
</dbReference>